<dbReference type="Proteomes" id="UP000812966">
    <property type="component" value="Unassembled WGS sequence"/>
</dbReference>
<dbReference type="EMBL" id="JABELV010000382">
    <property type="protein sequence ID" value="KAG7527244.1"/>
    <property type="molecule type" value="Genomic_DNA"/>
</dbReference>
<reference evidence="1" key="1">
    <citation type="submission" date="2020-04" db="EMBL/GenBank/DDBJ databases">
        <title>Analysis of mating type loci in Filobasidium floriforme.</title>
        <authorList>
            <person name="Nowrousian M."/>
        </authorList>
    </citation>
    <scope>NUCLEOTIDE SEQUENCE</scope>
    <source>
        <strain evidence="1">CBS 6242</strain>
    </source>
</reference>
<sequence length="165" mass="18419">MSVQHQDFDFDFVLEAVNNAVTMDVVRQAQTPPYDVGPVDPLAEEQQNQFLIAAIQADAKEIQVRQDAAIAAALAAREREAAAKKAVQRWVKTQRAKAKRVEKSRDVAEHGVPAEYPCSSCANKKRGDKRCLVVLYEFKCHCCIAQNKLQNEPKLASLTQILIEI</sequence>
<dbReference type="AlphaFoldDB" id="A0A8K0NM69"/>
<protein>
    <submittedName>
        <fullName evidence="1">Uncharacterized protein</fullName>
    </submittedName>
</protein>
<evidence type="ECO:0000313" key="2">
    <source>
        <dbReference type="Proteomes" id="UP000812966"/>
    </source>
</evidence>
<proteinExistence type="predicted"/>
<name>A0A8K0NM69_9TREE</name>
<keyword evidence="2" id="KW-1185">Reference proteome</keyword>
<evidence type="ECO:0000313" key="1">
    <source>
        <dbReference type="EMBL" id="KAG7527244.1"/>
    </source>
</evidence>
<accession>A0A8K0NM69</accession>
<comment type="caution">
    <text evidence="1">The sequence shown here is derived from an EMBL/GenBank/DDBJ whole genome shotgun (WGS) entry which is preliminary data.</text>
</comment>
<gene>
    <name evidence="1" type="ORF">FFLO_07128</name>
</gene>
<organism evidence="1 2">
    <name type="scientific">Filobasidium floriforme</name>
    <dbReference type="NCBI Taxonomy" id="5210"/>
    <lineage>
        <taxon>Eukaryota</taxon>
        <taxon>Fungi</taxon>
        <taxon>Dikarya</taxon>
        <taxon>Basidiomycota</taxon>
        <taxon>Agaricomycotina</taxon>
        <taxon>Tremellomycetes</taxon>
        <taxon>Filobasidiales</taxon>
        <taxon>Filobasidiaceae</taxon>
        <taxon>Filobasidium</taxon>
    </lineage>
</organism>